<accession>W2Y5C9</accession>
<sequence length="36" mass="4074">MANITSGDVKTILADHHLANAEKISMQIFLYRMSPR</sequence>
<proteinExistence type="predicted"/>
<evidence type="ECO:0000313" key="1">
    <source>
        <dbReference type="EMBL" id="ETP29389.1"/>
    </source>
</evidence>
<protein>
    <submittedName>
        <fullName evidence="1">Uncharacterized protein</fullName>
    </submittedName>
</protein>
<dbReference type="Proteomes" id="UP000018948">
    <property type="component" value="Unassembled WGS sequence"/>
</dbReference>
<organism evidence="1 2">
    <name type="scientific">Phytophthora nicotianae P10297</name>
    <dbReference type="NCBI Taxonomy" id="1317064"/>
    <lineage>
        <taxon>Eukaryota</taxon>
        <taxon>Sar</taxon>
        <taxon>Stramenopiles</taxon>
        <taxon>Oomycota</taxon>
        <taxon>Peronosporomycetes</taxon>
        <taxon>Peronosporales</taxon>
        <taxon>Peronosporaceae</taxon>
        <taxon>Phytophthora</taxon>
    </lineage>
</organism>
<gene>
    <name evidence="1" type="ORF">F442_21458</name>
</gene>
<dbReference type="AlphaFoldDB" id="W2Y5C9"/>
<evidence type="ECO:0000313" key="2">
    <source>
        <dbReference type="Proteomes" id="UP000018948"/>
    </source>
</evidence>
<name>W2Y5C9_PHYNI</name>
<comment type="caution">
    <text evidence="1">The sequence shown here is derived from an EMBL/GenBank/DDBJ whole genome shotgun (WGS) entry which is preliminary data.</text>
</comment>
<reference evidence="1 2" key="1">
    <citation type="submission" date="2013-11" db="EMBL/GenBank/DDBJ databases">
        <title>The Genome Sequence of Phytophthora parasitica P10297.</title>
        <authorList>
            <consortium name="The Broad Institute Genomics Platform"/>
            <person name="Russ C."/>
            <person name="Tyler B."/>
            <person name="Panabieres F."/>
            <person name="Shan W."/>
            <person name="Tripathy S."/>
            <person name="Grunwald N."/>
            <person name="Machado M."/>
            <person name="Johnson C.S."/>
            <person name="Walker B."/>
            <person name="Young S.K."/>
            <person name="Zeng Q."/>
            <person name="Gargeya S."/>
            <person name="Fitzgerald M."/>
            <person name="Haas B."/>
            <person name="Abouelleil A."/>
            <person name="Allen A.W."/>
            <person name="Alvarado L."/>
            <person name="Arachchi H.M."/>
            <person name="Berlin A.M."/>
            <person name="Chapman S.B."/>
            <person name="Gainer-Dewar J."/>
            <person name="Goldberg J."/>
            <person name="Griggs A."/>
            <person name="Gujja S."/>
            <person name="Hansen M."/>
            <person name="Howarth C."/>
            <person name="Imamovic A."/>
            <person name="Ireland A."/>
            <person name="Larimer J."/>
            <person name="McCowan C."/>
            <person name="Murphy C."/>
            <person name="Pearson M."/>
            <person name="Poon T.W."/>
            <person name="Priest M."/>
            <person name="Roberts A."/>
            <person name="Saif S."/>
            <person name="Shea T."/>
            <person name="Sisk P."/>
            <person name="Sykes S."/>
            <person name="Wortman J."/>
            <person name="Nusbaum C."/>
            <person name="Birren B."/>
        </authorList>
    </citation>
    <scope>NUCLEOTIDE SEQUENCE [LARGE SCALE GENOMIC DNA]</scope>
    <source>
        <strain evidence="1 2">P10297</strain>
    </source>
</reference>
<dbReference type="EMBL" id="ANIY01004454">
    <property type="protein sequence ID" value="ETP29389.1"/>
    <property type="molecule type" value="Genomic_DNA"/>
</dbReference>